<keyword evidence="5 7" id="KW-0786">Thiamine pyrophosphate</keyword>
<dbReference type="InterPro" id="IPR029035">
    <property type="entry name" value="DHS-like_NAD/FAD-binding_dom"/>
</dbReference>
<comment type="pathway">
    <text evidence="7">Quinol/quinone metabolism; menaquinone biosynthesis.</text>
</comment>
<name>A0ABY4EUL3_9BACI</name>
<keyword evidence="6 7" id="KW-0464">Manganese</keyword>
<feature type="domain" description="Thiamine pyrophosphate enzyme TPP-binding" evidence="8">
    <location>
        <begin position="434"/>
        <end position="549"/>
    </location>
</feature>
<dbReference type="SUPFAM" id="SSF52518">
    <property type="entry name" value="Thiamin diphosphate-binding fold (THDP-binding)"/>
    <property type="match status" value="2"/>
</dbReference>
<dbReference type="GO" id="GO:0070204">
    <property type="term" value="F:2-succinyl-5-enolpyruvyl-6-hydroxy-3-cyclohexene-1-carboxylic-acid synthase activity"/>
    <property type="evidence" value="ECO:0007669"/>
    <property type="project" value="UniProtKB-EC"/>
</dbReference>
<comment type="cofactor">
    <cofactor evidence="7">
        <name>thiamine diphosphate</name>
        <dbReference type="ChEBI" id="CHEBI:58937"/>
    </cofactor>
    <text evidence="7">Binds 1 thiamine pyrophosphate per subunit.</text>
</comment>
<evidence type="ECO:0000259" key="8">
    <source>
        <dbReference type="Pfam" id="PF02775"/>
    </source>
</evidence>
<dbReference type="PANTHER" id="PTHR42916:SF1">
    <property type="entry name" value="PROTEIN PHYLLO, CHLOROPLASTIC"/>
    <property type="match status" value="1"/>
</dbReference>
<comment type="pathway">
    <text evidence="7">Quinol/quinone metabolism; 1,4-dihydroxy-2-naphthoate biosynthesis; 1,4-dihydroxy-2-naphthoate from chorismate: step 2/7.</text>
</comment>
<dbReference type="Pfam" id="PF16582">
    <property type="entry name" value="TPP_enzyme_M_2"/>
    <property type="match status" value="1"/>
</dbReference>
<gene>
    <name evidence="7 11" type="primary">menD</name>
    <name evidence="11" type="ORF">MUN88_18915</name>
</gene>
<comment type="catalytic activity">
    <reaction evidence="7">
        <text>isochorismate + 2-oxoglutarate + H(+) = 5-enolpyruvoyl-6-hydroxy-2-succinyl-cyclohex-3-ene-1-carboxylate + CO2</text>
        <dbReference type="Rhea" id="RHEA:25593"/>
        <dbReference type="ChEBI" id="CHEBI:15378"/>
        <dbReference type="ChEBI" id="CHEBI:16526"/>
        <dbReference type="ChEBI" id="CHEBI:16810"/>
        <dbReference type="ChEBI" id="CHEBI:29780"/>
        <dbReference type="ChEBI" id="CHEBI:58818"/>
        <dbReference type="EC" id="2.2.1.9"/>
    </reaction>
</comment>
<keyword evidence="12" id="KW-1185">Reference proteome</keyword>
<dbReference type="CDD" id="cd02009">
    <property type="entry name" value="TPP_SHCHC_synthase"/>
    <property type="match status" value="1"/>
</dbReference>
<evidence type="ECO:0000256" key="7">
    <source>
        <dbReference type="HAMAP-Rule" id="MF_01659"/>
    </source>
</evidence>
<organism evidence="11 12">
    <name type="scientific">Gracilibacillus caseinilyticus</name>
    <dbReference type="NCBI Taxonomy" id="2932256"/>
    <lineage>
        <taxon>Bacteria</taxon>
        <taxon>Bacillati</taxon>
        <taxon>Bacillota</taxon>
        <taxon>Bacilli</taxon>
        <taxon>Bacillales</taxon>
        <taxon>Bacillaceae</taxon>
        <taxon>Gracilibacillus</taxon>
    </lineage>
</organism>
<accession>A0ABY4EUL3</accession>
<dbReference type="Pfam" id="PF02776">
    <property type="entry name" value="TPP_enzyme_N"/>
    <property type="match status" value="1"/>
</dbReference>
<feature type="domain" description="Thiamine pyrophosphate enzyme N-terminal TPP-binding" evidence="9">
    <location>
        <begin position="13"/>
        <end position="125"/>
    </location>
</feature>
<protein>
    <recommendedName>
        <fullName evidence="7">2-succinyl-5-enolpyruvyl-6-hydroxy-3-cyclohexene-1-carboxylate synthase</fullName>
        <shortName evidence="7">SEPHCHC synthase</shortName>
        <ecNumber evidence="7">2.2.1.9</ecNumber>
    </recommendedName>
    <alternativeName>
        <fullName evidence="7">Menaquinone biosynthesis protein MenD</fullName>
    </alternativeName>
</protein>
<dbReference type="CDD" id="cd07037">
    <property type="entry name" value="TPP_PYR_MenD"/>
    <property type="match status" value="1"/>
</dbReference>
<keyword evidence="2 7" id="KW-0808">Transferase</keyword>
<dbReference type="HAMAP" id="MF_01659">
    <property type="entry name" value="MenD"/>
    <property type="match status" value="1"/>
</dbReference>
<evidence type="ECO:0000256" key="2">
    <source>
        <dbReference type="ARBA" id="ARBA00022679"/>
    </source>
</evidence>
<dbReference type="Proteomes" id="UP000831782">
    <property type="component" value="Chromosome"/>
</dbReference>
<dbReference type="Pfam" id="PF02775">
    <property type="entry name" value="TPP_enzyme_C"/>
    <property type="match status" value="1"/>
</dbReference>
<dbReference type="InterPro" id="IPR011766">
    <property type="entry name" value="TPP_enzyme_TPP-bd"/>
</dbReference>
<dbReference type="Gene3D" id="3.40.50.970">
    <property type="match status" value="2"/>
</dbReference>
<proteinExistence type="inferred from homology"/>
<evidence type="ECO:0000256" key="3">
    <source>
        <dbReference type="ARBA" id="ARBA00022723"/>
    </source>
</evidence>
<evidence type="ECO:0000259" key="10">
    <source>
        <dbReference type="Pfam" id="PF16582"/>
    </source>
</evidence>
<dbReference type="InterPro" id="IPR029061">
    <property type="entry name" value="THDP-binding"/>
</dbReference>
<sequence length="583" mass="65729">MSHVEALTKYVGHFVDQLYQSGVIDIVISPGSRSTPLSLSFAAYERFNVWVDIDERSAGFFALGMAKETNKAVVLVCSSGTAAANYFPAIIEAAQSRVPLIVLTADRPHELRDVGAAQAIDQLKMYGNYPKWFHEMALPDASPQMLQYARNNADRAVQTAASQIKGPVHLNFPFREPLIPDFELSDVWFSNEQHDTVRHFQPEQTNLSDQHLDQIKQRLQSKKRGLIICGPHDHKLLANAVLDLAEAWGLPVLGDPLSFTRMYTNRAVLIESYDSILKNKKVRGLMKPDFIIRFGAMPVAKPVLQLLQEQDIDQLIVDDLVTYRNPTQKRADYLYGQPEHVAKQLATLSLHFDQHWLTTWQHLNQYAKSILQEAADDLTEGLAVRGIQSVIPNESILFVGNSMPIRDVDSFWFDNEKQVPVYANRGANGIDGVVSTAMGMAASGKRVTLLVGDISFLHSMNGLLLTKQYDLSVTVVLINNKGGGIFSFLPQAQQNIPHYELLFGTPQQLDMKKVAHLYDLPYENVTEYQPYLQALHNSYHADGVSLIEVQTDRQENVNWHQAKWQQIEQYTLSILKDNTDVYL</sequence>
<dbReference type="InterPro" id="IPR032264">
    <property type="entry name" value="MenD_middle"/>
</dbReference>
<evidence type="ECO:0000256" key="1">
    <source>
        <dbReference type="ARBA" id="ARBA00022428"/>
    </source>
</evidence>
<evidence type="ECO:0000259" key="9">
    <source>
        <dbReference type="Pfam" id="PF02776"/>
    </source>
</evidence>
<keyword evidence="4 7" id="KW-0460">Magnesium</keyword>
<dbReference type="InterPro" id="IPR012001">
    <property type="entry name" value="Thiamin_PyroP_enz_TPP-bd_dom"/>
</dbReference>
<evidence type="ECO:0000256" key="4">
    <source>
        <dbReference type="ARBA" id="ARBA00022842"/>
    </source>
</evidence>
<dbReference type="PIRSF" id="PIRSF004983">
    <property type="entry name" value="MenD"/>
    <property type="match status" value="1"/>
</dbReference>
<comment type="function">
    <text evidence="7">Catalyzes the thiamine diphosphate-dependent decarboxylation of 2-oxoglutarate and the subsequent addition of the resulting succinic semialdehyde-thiamine pyrophosphate anion to isochorismate to yield 2-succinyl-5-enolpyruvyl-6-hydroxy-3-cyclohexene-1-carboxylate (SEPHCHC).</text>
</comment>
<dbReference type="InterPro" id="IPR004433">
    <property type="entry name" value="MenaQ_synth_MenD"/>
</dbReference>
<comment type="cofactor">
    <cofactor evidence="7">
        <name>Mg(2+)</name>
        <dbReference type="ChEBI" id="CHEBI:18420"/>
    </cofactor>
    <cofactor evidence="7">
        <name>Mn(2+)</name>
        <dbReference type="ChEBI" id="CHEBI:29035"/>
    </cofactor>
</comment>
<evidence type="ECO:0000256" key="6">
    <source>
        <dbReference type="ARBA" id="ARBA00023211"/>
    </source>
</evidence>
<evidence type="ECO:0000313" key="11">
    <source>
        <dbReference type="EMBL" id="UOQ48097.1"/>
    </source>
</evidence>
<dbReference type="Gene3D" id="3.40.50.1220">
    <property type="entry name" value="TPP-binding domain"/>
    <property type="match status" value="1"/>
</dbReference>
<keyword evidence="3 7" id="KW-0479">Metal-binding</keyword>
<evidence type="ECO:0000313" key="12">
    <source>
        <dbReference type="Proteomes" id="UP000831782"/>
    </source>
</evidence>
<dbReference type="RefSeq" id="WP_244718105.1">
    <property type="nucleotide sequence ID" value="NZ_CP095072.1"/>
</dbReference>
<dbReference type="PANTHER" id="PTHR42916">
    <property type="entry name" value="2-SUCCINYL-5-ENOLPYRUVYL-6-HYDROXY-3-CYCLOHEXENE-1-CARBOXYLATE SYNTHASE"/>
    <property type="match status" value="1"/>
</dbReference>
<dbReference type="SUPFAM" id="SSF52467">
    <property type="entry name" value="DHS-like NAD/FAD-binding domain"/>
    <property type="match status" value="1"/>
</dbReference>
<comment type="subunit">
    <text evidence="7">Homodimer.</text>
</comment>
<evidence type="ECO:0000256" key="5">
    <source>
        <dbReference type="ARBA" id="ARBA00023052"/>
    </source>
</evidence>
<dbReference type="EC" id="2.2.1.9" evidence="7"/>
<dbReference type="NCBIfam" id="TIGR00173">
    <property type="entry name" value="menD"/>
    <property type="match status" value="1"/>
</dbReference>
<keyword evidence="1 7" id="KW-0474">Menaquinone biosynthesis</keyword>
<reference evidence="11 12" key="1">
    <citation type="submission" date="2022-04" db="EMBL/GenBank/DDBJ databases">
        <title>Gracilibacillus sp. isolated from saltern.</title>
        <authorList>
            <person name="Won M."/>
            <person name="Lee C.-M."/>
            <person name="Woen H.-Y."/>
            <person name="Kwon S.-W."/>
        </authorList>
    </citation>
    <scope>NUCLEOTIDE SEQUENCE [LARGE SCALE GENOMIC DNA]</scope>
    <source>
        <strain evidence="11 12">SSWR10-1</strain>
    </source>
</reference>
<dbReference type="EMBL" id="CP095072">
    <property type="protein sequence ID" value="UOQ48097.1"/>
    <property type="molecule type" value="Genomic_DNA"/>
</dbReference>
<feature type="domain" description="Menaquinone biosynthesis protein MenD middle" evidence="10">
    <location>
        <begin position="201"/>
        <end position="399"/>
    </location>
</feature>
<comment type="similarity">
    <text evidence="7">Belongs to the TPP enzyme family. MenD subfamily.</text>
</comment>